<dbReference type="Proteomes" id="UP000046392">
    <property type="component" value="Unplaced"/>
</dbReference>
<proteinExistence type="predicted"/>
<reference evidence="2" key="1">
    <citation type="submission" date="2017-02" db="UniProtKB">
        <authorList>
            <consortium name="WormBaseParasite"/>
        </authorList>
    </citation>
    <scope>IDENTIFICATION</scope>
</reference>
<organism evidence="1 2">
    <name type="scientific">Strongyloides papillosus</name>
    <name type="common">Intestinal threadworm</name>
    <dbReference type="NCBI Taxonomy" id="174720"/>
    <lineage>
        <taxon>Eukaryota</taxon>
        <taxon>Metazoa</taxon>
        <taxon>Ecdysozoa</taxon>
        <taxon>Nematoda</taxon>
        <taxon>Chromadorea</taxon>
        <taxon>Rhabditida</taxon>
        <taxon>Tylenchina</taxon>
        <taxon>Panagrolaimomorpha</taxon>
        <taxon>Strongyloidoidea</taxon>
        <taxon>Strongyloididae</taxon>
        <taxon>Strongyloides</taxon>
    </lineage>
</organism>
<sequence>MFWINIARQNIKRRNYEFKILNSLPEKPLNISSSEVAKKFKIKRGYSFHDENSFVDIKFNKRPKSSGDIMRQLEKIKLEQKLNEFIERRRKRLAIKAFNIWQYNTKLIQKRRQVLTIFNKSVEL</sequence>
<evidence type="ECO:0000313" key="1">
    <source>
        <dbReference type="Proteomes" id="UP000046392"/>
    </source>
</evidence>
<keyword evidence="1" id="KW-1185">Reference proteome</keyword>
<protein>
    <submittedName>
        <fullName evidence="2">Transposase</fullName>
    </submittedName>
</protein>
<dbReference type="STRING" id="174720.A0A0N5CDF4"/>
<accession>A0A0N5CDF4</accession>
<evidence type="ECO:0000313" key="2">
    <source>
        <dbReference type="WBParaSite" id="SPAL_0001590000.1"/>
    </source>
</evidence>
<dbReference type="AlphaFoldDB" id="A0A0N5CDF4"/>
<name>A0A0N5CDF4_STREA</name>
<dbReference type="WBParaSite" id="SPAL_0001590000.1">
    <property type="protein sequence ID" value="SPAL_0001590000.1"/>
    <property type="gene ID" value="SPAL_0001590000"/>
</dbReference>